<dbReference type="Proteomes" id="UP000823588">
    <property type="component" value="Unassembled WGS sequence"/>
</dbReference>
<evidence type="ECO:0008006" key="4">
    <source>
        <dbReference type="Google" id="ProtNLM"/>
    </source>
</evidence>
<name>A0A8T4GH88_9EURY</name>
<proteinExistence type="predicted"/>
<feature type="region of interest" description="Disordered" evidence="1">
    <location>
        <begin position="116"/>
        <end position="143"/>
    </location>
</feature>
<evidence type="ECO:0000256" key="1">
    <source>
        <dbReference type="SAM" id="MobiDB-lite"/>
    </source>
</evidence>
<reference evidence="2" key="1">
    <citation type="submission" date="2021-03" db="EMBL/GenBank/DDBJ databases">
        <title>Genomic Encyclopedia of Type Strains, Phase IV (KMG-IV): sequencing the most valuable type-strain genomes for metagenomic binning, comparative biology and taxonomic classification.</title>
        <authorList>
            <person name="Goeker M."/>
        </authorList>
    </citation>
    <scope>NUCLEOTIDE SEQUENCE</scope>
    <source>
        <strain evidence="2">DSM 23564</strain>
    </source>
</reference>
<dbReference type="InterPro" id="IPR007362">
    <property type="entry name" value="DUF429"/>
</dbReference>
<keyword evidence="3" id="KW-1185">Reference proteome</keyword>
<dbReference type="RefSeq" id="WP_209485817.1">
    <property type="nucleotide sequence ID" value="NZ_JAGGKQ010000015.1"/>
</dbReference>
<dbReference type="EMBL" id="JAGGKQ010000015">
    <property type="protein sequence ID" value="MBP1923087.1"/>
    <property type="molecule type" value="Genomic_DNA"/>
</dbReference>
<dbReference type="AlphaFoldDB" id="A0A8T4GH88"/>
<gene>
    <name evidence="2" type="ORF">J2751_002124</name>
</gene>
<sequence>MSDAGRPVDATRVYGVDFSAAARDAGTKTWVAAGTIADGELRIESVEPLVEFADPPSAGRDDALRALAEWIRELDESTVVGLDFPFGLPRFIVEETGHDSWRSVINGFPDTLINNHAADDDVDTDGDTDGDADDDTGADGDDPVRAFAERCVELTDEHGDGTYDKRETDGAVGARSPYGFIADTISFYGMRDVLAPVVDAVRVEPMDTVANDGADATSNGIRRSRPTLVETYPAAVLDALGLCRTDYKGSSAAETTRRRRNAEGLASESDVGYKESENLVDRIVDDDGGDALDAVAACLGAYAAAADGYSVATDGVDWETVALEGYIYALRGR</sequence>
<comment type="caution">
    <text evidence="2">The sequence shown here is derived from an EMBL/GenBank/DDBJ whole genome shotgun (WGS) entry which is preliminary data.</text>
</comment>
<evidence type="ECO:0000313" key="3">
    <source>
        <dbReference type="Proteomes" id="UP000823588"/>
    </source>
</evidence>
<organism evidence="2 3">
    <name type="scientific">Halorubrum alkaliphilum</name>
    <dbReference type="NCBI Taxonomy" id="261290"/>
    <lineage>
        <taxon>Archaea</taxon>
        <taxon>Methanobacteriati</taxon>
        <taxon>Methanobacteriota</taxon>
        <taxon>Stenosarchaea group</taxon>
        <taxon>Halobacteria</taxon>
        <taxon>Halobacteriales</taxon>
        <taxon>Haloferacaceae</taxon>
        <taxon>Halorubrum</taxon>
    </lineage>
</organism>
<feature type="compositionally biased region" description="Acidic residues" evidence="1">
    <location>
        <begin position="120"/>
        <end position="141"/>
    </location>
</feature>
<accession>A0A8T4GH88</accession>
<protein>
    <recommendedName>
        <fullName evidence="4">DUF429 domain-containing protein</fullName>
    </recommendedName>
</protein>
<dbReference type="OrthoDB" id="329300at2157"/>
<dbReference type="Pfam" id="PF04250">
    <property type="entry name" value="DUF429"/>
    <property type="match status" value="1"/>
</dbReference>
<evidence type="ECO:0000313" key="2">
    <source>
        <dbReference type="EMBL" id="MBP1923087.1"/>
    </source>
</evidence>